<name>A0A8S4D588_PLUXY</name>
<evidence type="ECO:0000313" key="2">
    <source>
        <dbReference type="EMBL" id="CAG9094746.1"/>
    </source>
</evidence>
<evidence type="ECO:0000313" key="3">
    <source>
        <dbReference type="Proteomes" id="UP000653454"/>
    </source>
</evidence>
<dbReference type="Gene3D" id="3.30.190.20">
    <property type="match status" value="1"/>
</dbReference>
<feature type="region of interest" description="Disordered" evidence="1">
    <location>
        <begin position="380"/>
        <end position="426"/>
    </location>
</feature>
<proteinExistence type="predicted"/>
<dbReference type="SUPFAM" id="SSF56808">
    <property type="entry name" value="Ribosomal protein L1"/>
    <property type="match status" value="1"/>
</dbReference>
<dbReference type="AlphaFoldDB" id="A0A8S4D588"/>
<organism evidence="2 3">
    <name type="scientific">Plutella xylostella</name>
    <name type="common">Diamondback moth</name>
    <name type="synonym">Plutella maculipennis</name>
    <dbReference type="NCBI Taxonomy" id="51655"/>
    <lineage>
        <taxon>Eukaryota</taxon>
        <taxon>Metazoa</taxon>
        <taxon>Ecdysozoa</taxon>
        <taxon>Arthropoda</taxon>
        <taxon>Hexapoda</taxon>
        <taxon>Insecta</taxon>
        <taxon>Pterygota</taxon>
        <taxon>Neoptera</taxon>
        <taxon>Endopterygota</taxon>
        <taxon>Lepidoptera</taxon>
        <taxon>Glossata</taxon>
        <taxon>Ditrysia</taxon>
        <taxon>Yponomeutoidea</taxon>
        <taxon>Plutellidae</taxon>
        <taxon>Plutella</taxon>
    </lineage>
</organism>
<feature type="compositionally biased region" description="Acidic residues" evidence="1">
    <location>
        <begin position="399"/>
        <end position="426"/>
    </location>
</feature>
<dbReference type="Proteomes" id="UP000653454">
    <property type="component" value="Unassembled WGS sequence"/>
</dbReference>
<dbReference type="InterPro" id="IPR028364">
    <property type="entry name" value="Ribosomal_uL1/biogenesis"/>
</dbReference>
<sequence length="426" mass="47832">MLATGMMKKRGNNDKVQKSGKIAKKQKVKANKNVVSTSPQGPQIKAMKKAVKPPKIPPPQPQAVVKKTASKKAQVKGTKDNEVKEIKLEKPTENGQSTTKKRYTKPSKFINDKLVDLCLSAVLKLAEDSKKSNKILEDETAIFAEIHCMKIQNTKGNISFVLPHSTVSLNGEVCLITPDLKKGKKIDHEPTVDHWEEQLRKAGVSNVKTVLPMRQLRVEYDQFELKRRLLTQHDFIMVDSRVVNHVSHILGKMFFKKHNMLIPVRVKENEKLKNSIDVGLRTAMLRLNVGETSTILVGHTGMSKKDIQENILALVKQLKEKFPGGEANIRSIALKLPLSLSVPLYVTLRSANTIFPPKLVRKVPKNFKVVEDELSTMPGSRVAVAPDGTVHIKRRPQNEDSDMEQDINENEETDKEVEDDDGEKSE</sequence>
<dbReference type="CDD" id="cd00403">
    <property type="entry name" value="Ribosomal_L1"/>
    <property type="match status" value="1"/>
</dbReference>
<reference evidence="2" key="1">
    <citation type="submission" date="2020-11" db="EMBL/GenBank/DDBJ databases">
        <authorList>
            <person name="Whiteford S."/>
        </authorList>
    </citation>
    <scope>NUCLEOTIDE SEQUENCE</scope>
</reference>
<dbReference type="EMBL" id="CAJHNJ030000003">
    <property type="protein sequence ID" value="CAG9094746.1"/>
    <property type="molecule type" value="Genomic_DNA"/>
</dbReference>
<dbReference type="Pfam" id="PF00687">
    <property type="entry name" value="Ribosomal_L1"/>
    <property type="match status" value="1"/>
</dbReference>
<protein>
    <submittedName>
        <fullName evidence="2">(diamondback moth) hypothetical protein</fullName>
    </submittedName>
</protein>
<accession>A0A8S4D588</accession>
<comment type="caution">
    <text evidence="2">The sequence shown here is derived from an EMBL/GenBank/DDBJ whole genome shotgun (WGS) entry which is preliminary data.</text>
</comment>
<evidence type="ECO:0000256" key="1">
    <source>
        <dbReference type="SAM" id="MobiDB-lite"/>
    </source>
</evidence>
<dbReference type="InterPro" id="IPR023674">
    <property type="entry name" value="Ribosomal_uL1-like"/>
</dbReference>
<keyword evidence="3" id="KW-1185">Reference proteome</keyword>
<gene>
    <name evidence="2" type="ORF">PLXY2_LOCUS1472</name>
</gene>
<feature type="region of interest" description="Disordered" evidence="1">
    <location>
        <begin position="1"/>
        <end position="80"/>
    </location>
</feature>
<feature type="compositionally biased region" description="Basic residues" evidence="1">
    <location>
        <begin position="21"/>
        <end position="30"/>
    </location>
</feature>